<sequence length="78" mass="8771">MIFGSETTGTWSVVREILNKMSKKFRRNLYPAKPEPKTFVHYSPVIPLISGNPVTSTPLLLTIMLRVSSPQQMKNVPA</sequence>
<dbReference type="EMBL" id="CAADGD010000008">
    <property type="protein sequence ID" value="VFK68946.1"/>
    <property type="molecule type" value="Genomic_DNA"/>
</dbReference>
<accession>A0A451ASB2</accession>
<protein>
    <submittedName>
        <fullName evidence="1">Uncharacterized protein</fullName>
    </submittedName>
</protein>
<organism evidence="1">
    <name type="scientific">Candidatus Kentrum sp. UNK</name>
    <dbReference type="NCBI Taxonomy" id="2126344"/>
    <lineage>
        <taxon>Bacteria</taxon>
        <taxon>Pseudomonadati</taxon>
        <taxon>Pseudomonadota</taxon>
        <taxon>Gammaproteobacteria</taxon>
        <taxon>Candidatus Kentrum</taxon>
    </lineage>
</organism>
<proteinExistence type="predicted"/>
<reference evidence="1" key="1">
    <citation type="submission" date="2019-02" db="EMBL/GenBank/DDBJ databases">
        <authorList>
            <person name="Gruber-Vodicka R. H."/>
            <person name="Seah K. B. B."/>
        </authorList>
    </citation>
    <scope>NUCLEOTIDE SEQUENCE</scope>
    <source>
        <strain evidence="1">BECK_BY19</strain>
    </source>
</reference>
<name>A0A451ASB2_9GAMM</name>
<evidence type="ECO:0000313" key="1">
    <source>
        <dbReference type="EMBL" id="VFK68946.1"/>
    </source>
</evidence>
<gene>
    <name evidence="1" type="ORF">BECKUNK1418H_GA0071006_100827</name>
</gene>
<dbReference type="AlphaFoldDB" id="A0A451ASB2"/>